<gene>
    <name evidence="2" type="ORF">DF223_04520</name>
</gene>
<sequence length="203" mass="20949">MRARRVRVLRGLIAAATATFVAALSHTVSGDAAPGLFALAAASVLAVFVCILFAGRSLSAWRLGVSVALSQLGYHLLFALAPATSGTVTTGGHHSGMVLLTTDAVTHVHASAGPVMWFGHAIAAGVTIAALLSGERVLVALFDTLWIGIRALLVGRAPSVIGRPLLTAVDSLPVLVARQRLLLSAMRHRGPPAAARRNTLAFA</sequence>
<protein>
    <submittedName>
        <fullName evidence="2">Uncharacterized protein</fullName>
    </submittedName>
</protein>
<keyword evidence="1" id="KW-1133">Transmembrane helix</keyword>
<dbReference type="EMBL" id="QEFB01000002">
    <property type="protein sequence ID" value="PWC07726.1"/>
    <property type="molecule type" value="Genomic_DNA"/>
</dbReference>
<proteinExistence type="predicted"/>
<keyword evidence="1" id="KW-0472">Membrane</keyword>
<evidence type="ECO:0000256" key="1">
    <source>
        <dbReference type="SAM" id="Phobius"/>
    </source>
</evidence>
<feature type="transmembrane region" description="Helical" evidence="1">
    <location>
        <begin position="61"/>
        <end position="81"/>
    </location>
</feature>
<dbReference type="Proteomes" id="UP000244962">
    <property type="component" value="Unassembled WGS sequence"/>
</dbReference>
<name>A0A2U1TFT3_9MICO</name>
<dbReference type="AlphaFoldDB" id="A0A2U1TFT3"/>
<dbReference type="RefSeq" id="WP_108962341.1">
    <property type="nucleotide sequence ID" value="NZ_QEFB01000002.1"/>
</dbReference>
<reference evidence="3" key="1">
    <citation type="submission" date="2018-04" db="EMBL/GenBank/DDBJ databases">
        <authorList>
            <person name="Liu S."/>
            <person name="Wang Z."/>
            <person name="Li J."/>
        </authorList>
    </citation>
    <scope>NUCLEOTIDE SEQUENCE [LARGE SCALE GENOMIC DNA]</scope>
    <source>
        <strain evidence="3">622</strain>
    </source>
</reference>
<keyword evidence="3" id="KW-1185">Reference proteome</keyword>
<accession>A0A2U1TFT3</accession>
<organism evidence="2 3">
    <name type="scientific">Mycetocola zhujimingii</name>
    <dbReference type="NCBI Taxonomy" id="2079792"/>
    <lineage>
        <taxon>Bacteria</taxon>
        <taxon>Bacillati</taxon>
        <taxon>Actinomycetota</taxon>
        <taxon>Actinomycetes</taxon>
        <taxon>Micrococcales</taxon>
        <taxon>Microbacteriaceae</taxon>
        <taxon>Mycetocola</taxon>
    </lineage>
</organism>
<comment type="caution">
    <text evidence="2">The sequence shown here is derived from an EMBL/GenBank/DDBJ whole genome shotgun (WGS) entry which is preliminary data.</text>
</comment>
<feature type="transmembrane region" description="Helical" evidence="1">
    <location>
        <begin position="35"/>
        <end position="54"/>
    </location>
</feature>
<evidence type="ECO:0000313" key="3">
    <source>
        <dbReference type="Proteomes" id="UP000244962"/>
    </source>
</evidence>
<evidence type="ECO:0000313" key="2">
    <source>
        <dbReference type="EMBL" id="PWC07726.1"/>
    </source>
</evidence>
<feature type="transmembrane region" description="Helical" evidence="1">
    <location>
        <begin position="115"/>
        <end position="132"/>
    </location>
</feature>
<keyword evidence="1" id="KW-0812">Transmembrane</keyword>